<dbReference type="OrthoDB" id="2820488at2759"/>
<keyword evidence="3" id="KW-1185">Reference proteome</keyword>
<comment type="caution">
    <text evidence="2">The sequence shown here is derived from an EMBL/GenBank/DDBJ whole genome shotgun (WGS) entry which is preliminary data.</text>
</comment>
<dbReference type="AlphaFoldDB" id="A0A8H3F796"/>
<reference evidence="2" key="1">
    <citation type="submission" date="2021-03" db="EMBL/GenBank/DDBJ databases">
        <authorList>
            <person name="Tagirdzhanova G."/>
        </authorList>
    </citation>
    <scope>NUCLEOTIDE SEQUENCE</scope>
</reference>
<feature type="chain" id="PRO_5034106445" description="SnoaL-like domain-containing protein" evidence="1">
    <location>
        <begin position="22"/>
        <end position="169"/>
    </location>
</feature>
<dbReference type="EMBL" id="CAJPDS010000016">
    <property type="protein sequence ID" value="CAF9915576.1"/>
    <property type="molecule type" value="Genomic_DNA"/>
</dbReference>
<evidence type="ECO:0000313" key="3">
    <source>
        <dbReference type="Proteomes" id="UP000664521"/>
    </source>
</evidence>
<keyword evidence="1" id="KW-0732">Signal</keyword>
<protein>
    <recommendedName>
        <fullName evidence="4">SnoaL-like domain-containing protein</fullName>
    </recommendedName>
</protein>
<organism evidence="2 3">
    <name type="scientific">Heterodermia speciosa</name>
    <dbReference type="NCBI Taxonomy" id="116794"/>
    <lineage>
        <taxon>Eukaryota</taxon>
        <taxon>Fungi</taxon>
        <taxon>Dikarya</taxon>
        <taxon>Ascomycota</taxon>
        <taxon>Pezizomycotina</taxon>
        <taxon>Lecanoromycetes</taxon>
        <taxon>OSLEUM clade</taxon>
        <taxon>Lecanoromycetidae</taxon>
        <taxon>Caliciales</taxon>
        <taxon>Physciaceae</taxon>
        <taxon>Heterodermia</taxon>
    </lineage>
</organism>
<name>A0A8H3F796_9LECA</name>
<accession>A0A8H3F796</accession>
<evidence type="ECO:0008006" key="4">
    <source>
        <dbReference type="Google" id="ProtNLM"/>
    </source>
</evidence>
<evidence type="ECO:0000256" key="1">
    <source>
        <dbReference type="SAM" id="SignalP"/>
    </source>
</evidence>
<evidence type="ECO:0000313" key="2">
    <source>
        <dbReference type="EMBL" id="CAF9915576.1"/>
    </source>
</evidence>
<gene>
    <name evidence="2" type="ORF">HETSPECPRED_002528</name>
</gene>
<dbReference type="Proteomes" id="UP000664521">
    <property type="component" value="Unassembled WGS sequence"/>
</dbReference>
<dbReference type="Gene3D" id="3.10.450.50">
    <property type="match status" value="1"/>
</dbReference>
<feature type="signal peptide" evidence="1">
    <location>
        <begin position="1"/>
        <end position="21"/>
    </location>
</feature>
<proteinExistence type="predicted"/>
<sequence>MLCTMLLPTLLLAALPSTVLAHPRYHNSEYYTLGCPPTTKPFASQHEQLTVLTNFATEVFVQHNLDQGYNTYAAKNFINHAPEISGNGTAIAIATQGPMLKGGTTEIQRIFAGRDANGTSYGTIHFKGISLKLGVGDIAGIWRFAGTCLVEYWDVATGVYNSTNPIAYF</sequence>